<proteinExistence type="predicted"/>
<sequence>MEKSLKKVLAILCLLSISVYSKNRVDSNNPNFSQSSKDVYLKSSDTIIKVLEGKKNKESNVINSSSINSNNQSNLRVKPTVVSLDWTKAPNSYIFDPSQNSEGLYVPVKKAYIMWGNDKYIGGAGIPDGAVTADVLWEDVHGLIKTGSGYSLEVLDSGLNAKIKVPVNKSKKGNAVIAFRVNGEIYWSWHIWVTDDPSNGPAYKSFGNVKRELSDGTIEPIPDSDWKWMDRNLGAVSNSMTSNEWSRSGGLLYQWGRKDPIPPLVTKVDDFYEASGSIGRVRHRGAKNLTNAIKIDDLTKYVLLSNAEVGNNLKLSIKNPLSLIYINKDDNSGPAYYNGNVNLPINWFGKSTTLADSQLTELNLWSDNSQGKITANYNSDDSGRAYRNKSSYDPCPNGWRVPSVLVANLGSATYADDVRVDFSPFGVRTNMGKDLFETNKYHIIKPTDNGVPGFMTGFKVYSNYWFDLSKVGGNNMGVFPGSGQIVQLAHEGQYSDQHHIGLWTATMPRHFDASPSVNARMLFMIPDKDQPDVPDPAFPNVKGRYFYMPLMTGKTSDANGCRCIKDPLYIANSYDFPTEYLPQTQEYREGINNPNTYQIVKNTAVTTIEIPVSKAFSVQSQLLNNQEILNSSNFNNLKVNVLWTTNSSLINKLTVVNPSPGSISAISASKILVDINPNQSGNAVVTLHNGSITNPVYWSWHIWVTDTPIQSNSYTTELPITGVTNYVNYVTKARSVLQTEFMDRNLGATDAFPIVANPLTPSTAELAVIKASTGLHYQWGRKDPLPVFQYADNRASYAVFLGKVNTNGTPSYTSLPYATYNNLSGAYIVPYNIYAANANVVTTDKVSDRVAKVLSYSVKNPLVYMIPSSFASYNSAMPLYTNGTDWLSTEPNLAADRWGRGGNKSPFDPCPEGWRIPDIMNSAYNSNQDFGITPWYKKDKNVGTGYSVSTDYLGIRVRNPSTTSTIGYTFNDPAYKIGNYPNSGSRGYRSVIANQTSAGTFNAVNFQFPGVWTAALNSNYIGRPIDVMFDAASTANRMTAFNDNNDPYFAMSCRCVKIKYDANGNEQGALPMLQITSLPATLASSALRKTEVLEKIKENKISLFPNPVKDVLYIKAPEEKGYFYQMYNMSGQLVKSGQFENGSTNVSSLISGIYLVRINNSESMVKIIKE</sequence>
<dbReference type="STRING" id="1302687.SAMN05444267_105210"/>
<organism evidence="3 4">
    <name type="scientific">Chryseobacterium polytrichastri</name>
    <dbReference type="NCBI Taxonomy" id="1302687"/>
    <lineage>
        <taxon>Bacteria</taxon>
        <taxon>Pseudomonadati</taxon>
        <taxon>Bacteroidota</taxon>
        <taxon>Flavobacteriia</taxon>
        <taxon>Flavobacteriales</taxon>
        <taxon>Weeksellaceae</taxon>
        <taxon>Chryseobacterium group</taxon>
        <taxon>Chryseobacterium</taxon>
    </lineage>
</organism>
<dbReference type="NCBIfam" id="TIGR04183">
    <property type="entry name" value="Por_Secre_tail"/>
    <property type="match status" value="1"/>
</dbReference>
<reference evidence="4" key="1">
    <citation type="submission" date="2016-11" db="EMBL/GenBank/DDBJ databases">
        <authorList>
            <person name="Varghese N."/>
            <person name="Submissions S."/>
        </authorList>
    </citation>
    <scope>NUCLEOTIDE SEQUENCE [LARGE SCALE GENOMIC DNA]</scope>
    <source>
        <strain evidence="4">DSM 26899</strain>
    </source>
</reference>
<accession>A0A1M7JG61</accession>
<name>A0A1M7JG61_9FLAO</name>
<keyword evidence="1" id="KW-0732">Signal</keyword>
<evidence type="ECO:0000313" key="4">
    <source>
        <dbReference type="Proteomes" id="UP000184364"/>
    </source>
</evidence>
<feature type="domain" description="Secretion system C-terminal sorting" evidence="2">
    <location>
        <begin position="1103"/>
        <end position="1166"/>
    </location>
</feature>
<evidence type="ECO:0000256" key="1">
    <source>
        <dbReference type="ARBA" id="ARBA00022729"/>
    </source>
</evidence>
<dbReference type="InterPro" id="IPR026444">
    <property type="entry name" value="Secre_tail"/>
</dbReference>
<dbReference type="EMBL" id="FRAV01000052">
    <property type="protein sequence ID" value="SHM51901.1"/>
    <property type="molecule type" value="Genomic_DNA"/>
</dbReference>
<evidence type="ECO:0000313" key="3">
    <source>
        <dbReference type="EMBL" id="SHM51901.1"/>
    </source>
</evidence>
<gene>
    <name evidence="3" type="ORF">SAMN05444267_105210</name>
</gene>
<dbReference type="Proteomes" id="UP000184364">
    <property type="component" value="Unassembled WGS sequence"/>
</dbReference>
<keyword evidence="4" id="KW-1185">Reference proteome</keyword>
<evidence type="ECO:0000259" key="2">
    <source>
        <dbReference type="Pfam" id="PF18962"/>
    </source>
</evidence>
<dbReference type="Pfam" id="PF18962">
    <property type="entry name" value="Por_Secre_tail"/>
    <property type="match status" value="1"/>
</dbReference>
<protein>
    <submittedName>
        <fullName evidence="3">Por secretion system C-terminal sorting domain-containing protein</fullName>
    </submittedName>
</protein>
<dbReference type="AlphaFoldDB" id="A0A1M7JG61"/>
<dbReference type="OrthoDB" id="1164152at2"/>
<dbReference type="RefSeq" id="WP_083547353.1">
    <property type="nucleotide sequence ID" value="NZ_FRAV01000052.1"/>
</dbReference>